<evidence type="ECO:0000313" key="1">
    <source>
        <dbReference type="EMBL" id="GAH22225.1"/>
    </source>
</evidence>
<sequence>MSCSPRKAKMLLKKGNGLAIVQFLNFNSGVLEENRFYNPKVFKKDGKTYIFIKHFEYGKIKTRVDFIITVIYKNKVEDFFINSSYLCTLKANLFLKMAKNSGFKKIELLGPGGKGVFNGKRDISLYALLYR</sequence>
<comment type="caution">
    <text evidence="1">The sequence shown here is derived from an EMBL/GenBank/DDBJ whole genome shotgun (WGS) entry which is preliminary data.</text>
</comment>
<organism evidence="1">
    <name type="scientific">marine sediment metagenome</name>
    <dbReference type="NCBI Taxonomy" id="412755"/>
    <lineage>
        <taxon>unclassified sequences</taxon>
        <taxon>metagenomes</taxon>
        <taxon>ecological metagenomes</taxon>
    </lineage>
</organism>
<protein>
    <submittedName>
        <fullName evidence="1">Uncharacterized protein</fullName>
    </submittedName>
</protein>
<proteinExistence type="predicted"/>
<name>X1EPF0_9ZZZZ</name>
<dbReference type="AlphaFoldDB" id="X1EPF0"/>
<accession>X1EPF0</accession>
<reference evidence="1" key="1">
    <citation type="journal article" date="2014" name="Front. Microbiol.">
        <title>High frequency of phylogenetically diverse reductive dehalogenase-homologous genes in deep subseafloor sedimentary metagenomes.</title>
        <authorList>
            <person name="Kawai M."/>
            <person name="Futagami T."/>
            <person name="Toyoda A."/>
            <person name="Takaki Y."/>
            <person name="Nishi S."/>
            <person name="Hori S."/>
            <person name="Arai W."/>
            <person name="Tsubouchi T."/>
            <person name="Morono Y."/>
            <person name="Uchiyama I."/>
            <person name="Ito T."/>
            <person name="Fujiyama A."/>
            <person name="Inagaki F."/>
            <person name="Takami H."/>
        </authorList>
    </citation>
    <scope>NUCLEOTIDE SEQUENCE</scope>
    <source>
        <strain evidence="1">Expedition CK06-06</strain>
    </source>
</reference>
<gene>
    <name evidence="1" type="ORF">S03H2_04764</name>
</gene>
<dbReference type="EMBL" id="BARU01001924">
    <property type="protein sequence ID" value="GAH22225.1"/>
    <property type="molecule type" value="Genomic_DNA"/>
</dbReference>